<evidence type="ECO:0000313" key="2">
    <source>
        <dbReference type="EMBL" id="MEQ2175688.1"/>
    </source>
</evidence>
<feature type="chain" id="PRO_5047143080" evidence="1">
    <location>
        <begin position="22"/>
        <end position="106"/>
    </location>
</feature>
<dbReference type="EMBL" id="JAHRIO010051870">
    <property type="protein sequence ID" value="MEQ2175688.1"/>
    <property type="molecule type" value="Genomic_DNA"/>
</dbReference>
<organism evidence="2 3">
    <name type="scientific">Goodea atripinnis</name>
    <dbReference type="NCBI Taxonomy" id="208336"/>
    <lineage>
        <taxon>Eukaryota</taxon>
        <taxon>Metazoa</taxon>
        <taxon>Chordata</taxon>
        <taxon>Craniata</taxon>
        <taxon>Vertebrata</taxon>
        <taxon>Euteleostomi</taxon>
        <taxon>Actinopterygii</taxon>
        <taxon>Neopterygii</taxon>
        <taxon>Teleostei</taxon>
        <taxon>Neoteleostei</taxon>
        <taxon>Acanthomorphata</taxon>
        <taxon>Ovalentaria</taxon>
        <taxon>Atherinomorphae</taxon>
        <taxon>Cyprinodontiformes</taxon>
        <taxon>Goodeidae</taxon>
        <taxon>Goodea</taxon>
    </lineage>
</organism>
<name>A0ABV0NWD7_9TELE</name>
<reference evidence="2 3" key="1">
    <citation type="submission" date="2021-06" db="EMBL/GenBank/DDBJ databases">
        <authorList>
            <person name="Palmer J.M."/>
        </authorList>
    </citation>
    <scope>NUCLEOTIDE SEQUENCE [LARGE SCALE GENOMIC DNA]</scope>
    <source>
        <strain evidence="2 3">GA_2019</strain>
        <tissue evidence="2">Muscle</tissue>
    </source>
</reference>
<evidence type="ECO:0000256" key="1">
    <source>
        <dbReference type="SAM" id="SignalP"/>
    </source>
</evidence>
<evidence type="ECO:0000313" key="3">
    <source>
        <dbReference type="Proteomes" id="UP001476798"/>
    </source>
</evidence>
<keyword evidence="1" id="KW-0732">Signal</keyword>
<sequence length="106" mass="11335">MCISLHAFRLTSLLSLDSLSGEKPSHMTSFPHFDLLPPSPSLIPSMIPGTHINPLLSPFPFTFPSCTSHCALVAKQGRAAAGSYLAMLLAHFEDAIGVSPIALFML</sequence>
<accession>A0ABV0NWD7</accession>
<keyword evidence="3" id="KW-1185">Reference proteome</keyword>
<comment type="caution">
    <text evidence="2">The sequence shown here is derived from an EMBL/GenBank/DDBJ whole genome shotgun (WGS) entry which is preliminary data.</text>
</comment>
<gene>
    <name evidence="2" type="ORF">GOODEAATRI_020380</name>
</gene>
<protein>
    <submittedName>
        <fullName evidence="2">Uncharacterized protein</fullName>
    </submittedName>
</protein>
<feature type="signal peptide" evidence="1">
    <location>
        <begin position="1"/>
        <end position="21"/>
    </location>
</feature>
<proteinExistence type="predicted"/>
<dbReference type="Proteomes" id="UP001476798">
    <property type="component" value="Unassembled WGS sequence"/>
</dbReference>